<keyword evidence="5" id="KW-1185">Reference proteome</keyword>
<dbReference type="CDD" id="cd07389">
    <property type="entry name" value="MPP_PhoD"/>
    <property type="match status" value="1"/>
</dbReference>
<dbReference type="Pfam" id="PF09423">
    <property type="entry name" value="PhoD"/>
    <property type="match status" value="1"/>
</dbReference>
<feature type="region of interest" description="Disordered" evidence="1">
    <location>
        <begin position="305"/>
        <end position="360"/>
    </location>
</feature>
<keyword evidence="2" id="KW-0472">Membrane</keyword>
<evidence type="ECO:0000313" key="4">
    <source>
        <dbReference type="EMBL" id="KAF9516373.1"/>
    </source>
</evidence>
<reference evidence="4" key="1">
    <citation type="journal article" date="2020" name="Nat. Commun.">
        <title>Large-scale genome sequencing of mycorrhizal fungi provides insights into the early evolution of symbiotic traits.</title>
        <authorList>
            <person name="Miyauchi S."/>
            <person name="Kiss E."/>
            <person name="Kuo A."/>
            <person name="Drula E."/>
            <person name="Kohler A."/>
            <person name="Sanchez-Garcia M."/>
            <person name="Morin E."/>
            <person name="Andreopoulos B."/>
            <person name="Barry K.W."/>
            <person name="Bonito G."/>
            <person name="Buee M."/>
            <person name="Carver A."/>
            <person name="Chen C."/>
            <person name="Cichocki N."/>
            <person name="Clum A."/>
            <person name="Culley D."/>
            <person name="Crous P.W."/>
            <person name="Fauchery L."/>
            <person name="Girlanda M."/>
            <person name="Hayes R.D."/>
            <person name="Keri Z."/>
            <person name="LaButti K."/>
            <person name="Lipzen A."/>
            <person name="Lombard V."/>
            <person name="Magnuson J."/>
            <person name="Maillard F."/>
            <person name="Murat C."/>
            <person name="Nolan M."/>
            <person name="Ohm R.A."/>
            <person name="Pangilinan J."/>
            <person name="Pereira M.F."/>
            <person name="Perotto S."/>
            <person name="Peter M."/>
            <person name="Pfister S."/>
            <person name="Riley R."/>
            <person name="Sitrit Y."/>
            <person name="Stielow J.B."/>
            <person name="Szollosi G."/>
            <person name="Zifcakova L."/>
            <person name="Stursova M."/>
            <person name="Spatafora J.W."/>
            <person name="Tedersoo L."/>
            <person name="Vaario L.M."/>
            <person name="Yamada A."/>
            <person name="Yan M."/>
            <person name="Wang P."/>
            <person name="Xu J."/>
            <person name="Bruns T."/>
            <person name="Baldrian P."/>
            <person name="Vilgalys R."/>
            <person name="Dunand C."/>
            <person name="Henrissat B."/>
            <person name="Grigoriev I.V."/>
            <person name="Hibbett D."/>
            <person name="Nagy L.G."/>
            <person name="Martin F.M."/>
        </authorList>
    </citation>
    <scope>NUCLEOTIDE SEQUENCE</scope>
    <source>
        <strain evidence="4">UP504</strain>
    </source>
</reference>
<protein>
    <recommendedName>
        <fullName evidence="3">PhoD-like phosphatase metallophosphatase domain-containing protein</fullName>
    </recommendedName>
</protein>
<dbReference type="SUPFAM" id="SSF56300">
    <property type="entry name" value="Metallo-dependent phosphatases"/>
    <property type="match status" value="1"/>
</dbReference>
<gene>
    <name evidence="4" type="ORF">BS47DRAFT_1292405</name>
</gene>
<dbReference type="Gene3D" id="3.60.21.70">
    <property type="entry name" value="PhoD-like phosphatase"/>
    <property type="match status" value="1"/>
</dbReference>
<dbReference type="Proteomes" id="UP000886523">
    <property type="component" value="Unassembled WGS sequence"/>
</dbReference>
<comment type="caution">
    <text evidence="4">The sequence shown here is derived from an EMBL/GenBank/DDBJ whole genome shotgun (WGS) entry which is preliminary data.</text>
</comment>
<feature type="transmembrane region" description="Helical" evidence="2">
    <location>
        <begin position="33"/>
        <end position="52"/>
    </location>
</feature>
<proteinExistence type="predicted"/>
<dbReference type="InterPro" id="IPR038607">
    <property type="entry name" value="PhoD-like_sf"/>
</dbReference>
<feature type="transmembrane region" description="Helical" evidence="2">
    <location>
        <begin position="6"/>
        <end position="26"/>
    </location>
</feature>
<feature type="domain" description="PhoD-like phosphatase metallophosphatase" evidence="3">
    <location>
        <begin position="385"/>
        <end position="616"/>
    </location>
</feature>
<keyword evidence="2" id="KW-0812">Transmembrane</keyword>
<name>A0A9P6B2D0_9AGAM</name>
<sequence length="741" mass="82296">MASSSALLQSASSIVFRALAFIYLRISPIRPGYVVVPSVFVVYVVFLSIDVFSSQYPPQPLVVQSQQDKKINGASAVKDERDPSPDVKEATITLVKTPPHVRPTLNTIVFTLPTTSRIARLAGLFINLALVAMIVDFVGRPLLEKEEDLVFTRVGAVYSDAAKIVVRYPSVDGGVRIVWKQTQAPGSLWNLDKSAGWMNGPLLELTPEHDWVGVGKLDSLWASTGYQCALPDRLASANGTLLPYPATPISFRTFPDSRIPGTRFKFLASSCILPNFPYMPFTPSTRLKGFQLLHRQLFSGPNQPALTSNVSTVDPASTAPAPASVTNDVPTTDPVSLATVDKSVPEATPTPPLGDETDEDVIAPLSKPLSLSSSESSDPFEPASQPEFMLFLGDFIYSDIPFSVGDYKEEYRRLYRRIYASEDFRKVYERLPIFNIYDDHDIVNNYNGYSNDSTPLFRNASDAYSIFHGQANYDSNLLDVNGQRANYFEFQYGDVAFFVLDTRRYRSIVGIAEDQVPTMLGEKQFADFHRWIAKVNSTATFKFIVSSVPLSAMWAGPDGQVDTWAGADAERRAFLDLLEYIPNVIVVSGDRHEFAAIEYITGTHEFSIGPMSQFYIPFVRTFYQKNGRYREVKTTVNITAEDGSVNATEIVERVPEENIIKYLPHGNYKWATFEVDTRDAQKPTVKIELSIKGSKAWEYTITGKPVHYRGGTALGSQIADTLSGSLKGVLESFSKLGRWFG</sequence>
<organism evidence="4 5">
    <name type="scientific">Hydnum rufescens UP504</name>
    <dbReference type="NCBI Taxonomy" id="1448309"/>
    <lineage>
        <taxon>Eukaryota</taxon>
        <taxon>Fungi</taxon>
        <taxon>Dikarya</taxon>
        <taxon>Basidiomycota</taxon>
        <taxon>Agaricomycotina</taxon>
        <taxon>Agaricomycetes</taxon>
        <taxon>Cantharellales</taxon>
        <taxon>Hydnaceae</taxon>
        <taxon>Hydnum</taxon>
    </lineage>
</organism>
<dbReference type="InterPro" id="IPR029052">
    <property type="entry name" value="Metallo-depent_PP-like"/>
</dbReference>
<accession>A0A9P6B2D0</accession>
<evidence type="ECO:0000313" key="5">
    <source>
        <dbReference type="Proteomes" id="UP000886523"/>
    </source>
</evidence>
<evidence type="ECO:0000256" key="1">
    <source>
        <dbReference type="SAM" id="MobiDB-lite"/>
    </source>
</evidence>
<dbReference type="AlphaFoldDB" id="A0A9P6B2D0"/>
<dbReference type="InterPro" id="IPR018946">
    <property type="entry name" value="PhoD-like_MPP"/>
</dbReference>
<feature type="compositionally biased region" description="Low complexity" evidence="1">
    <location>
        <begin position="311"/>
        <end position="326"/>
    </location>
</feature>
<dbReference type="PANTHER" id="PTHR43606">
    <property type="entry name" value="PHOSPHATASE, PUTATIVE (AFU_ORTHOLOGUE AFUA_6G08710)-RELATED"/>
    <property type="match status" value="1"/>
</dbReference>
<dbReference type="EMBL" id="MU128940">
    <property type="protein sequence ID" value="KAF9516373.1"/>
    <property type="molecule type" value="Genomic_DNA"/>
</dbReference>
<dbReference type="OrthoDB" id="2100241at2759"/>
<dbReference type="PANTHER" id="PTHR43606:SF2">
    <property type="entry name" value="ALKALINE PHOSPHATASE FAMILY PROTEIN (AFU_ORTHOLOGUE AFUA_5G03860)"/>
    <property type="match status" value="1"/>
</dbReference>
<evidence type="ECO:0000259" key="3">
    <source>
        <dbReference type="Pfam" id="PF09423"/>
    </source>
</evidence>
<keyword evidence="2" id="KW-1133">Transmembrane helix</keyword>
<dbReference type="InterPro" id="IPR052900">
    <property type="entry name" value="Phospholipid_Metab_Enz"/>
</dbReference>
<evidence type="ECO:0000256" key="2">
    <source>
        <dbReference type="SAM" id="Phobius"/>
    </source>
</evidence>